<dbReference type="GO" id="GO:0070370">
    <property type="term" value="P:cellular heat acclimation"/>
    <property type="evidence" value="ECO:0007669"/>
    <property type="project" value="TreeGrafter"/>
</dbReference>
<keyword evidence="5" id="KW-1185">Reference proteome</keyword>
<feature type="coiled-coil region" evidence="2">
    <location>
        <begin position="45"/>
        <end position="72"/>
    </location>
</feature>
<proteinExistence type="inferred from homology"/>
<evidence type="ECO:0000313" key="4">
    <source>
        <dbReference type="EMBL" id="KAF2104822.1"/>
    </source>
</evidence>
<dbReference type="GO" id="GO:0003714">
    <property type="term" value="F:transcription corepressor activity"/>
    <property type="evidence" value="ECO:0007669"/>
    <property type="project" value="InterPro"/>
</dbReference>
<evidence type="ECO:0000256" key="3">
    <source>
        <dbReference type="SAM" id="MobiDB-lite"/>
    </source>
</evidence>
<sequence length="79" mass="8611">MADRTDSAASTRLDDQGLSDSSTQELSQVVDDLLTQLSSKFSSISSELLTKMDDMSRRLDNLEARIQGGNERSSGEQGK</sequence>
<dbReference type="Gene3D" id="1.20.5.430">
    <property type="match status" value="1"/>
</dbReference>
<accession>A0A9P4IUS8</accession>
<evidence type="ECO:0000256" key="2">
    <source>
        <dbReference type="SAM" id="Coils"/>
    </source>
</evidence>
<feature type="region of interest" description="Disordered" evidence="3">
    <location>
        <begin position="1"/>
        <end position="24"/>
    </location>
</feature>
<evidence type="ECO:0000313" key="5">
    <source>
        <dbReference type="Proteomes" id="UP000799772"/>
    </source>
</evidence>
<dbReference type="EMBL" id="ML978121">
    <property type="protein sequence ID" value="KAF2104822.1"/>
    <property type="molecule type" value="Genomic_DNA"/>
</dbReference>
<organism evidence="4 5">
    <name type="scientific">Rhizodiscina lignyota</name>
    <dbReference type="NCBI Taxonomy" id="1504668"/>
    <lineage>
        <taxon>Eukaryota</taxon>
        <taxon>Fungi</taxon>
        <taxon>Dikarya</taxon>
        <taxon>Ascomycota</taxon>
        <taxon>Pezizomycotina</taxon>
        <taxon>Dothideomycetes</taxon>
        <taxon>Pleosporomycetidae</taxon>
        <taxon>Aulographales</taxon>
        <taxon>Rhizodiscinaceae</taxon>
        <taxon>Rhizodiscina</taxon>
    </lineage>
</organism>
<dbReference type="OrthoDB" id="4159489at2759"/>
<comment type="similarity">
    <text evidence="1">Belongs to the HSBP1 family.</text>
</comment>
<comment type="caution">
    <text evidence="4">The sequence shown here is derived from an EMBL/GenBank/DDBJ whole genome shotgun (WGS) entry which is preliminary data.</text>
</comment>
<dbReference type="PANTHER" id="PTHR19424:SF0">
    <property type="entry name" value="HEAT SHOCK FACTOR BINDING PROTEIN 1"/>
    <property type="match status" value="1"/>
</dbReference>
<name>A0A9P4IUS8_9PEZI</name>
<protein>
    <recommendedName>
        <fullName evidence="6">Heat shock factor binding protein 1</fullName>
    </recommendedName>
</protein>
<keyword evidence="2" id="KW-0175">Coiled coil</keyword>
<gene>
    <name evidence="4" type="ORF">NA57DRAFT_71027</name>
</gene>
<dbReference type="Proteomes" id="UP000799772">
    <property type="component" value="Unassembled WGS sequence"/>
</dbReference>
<dbReference type="GO" id="GO:0005829">
    <property type="term" value="C:cytosol"/>
    <property type="evidence" value="ECO:0007669"/>
    <property type="project" value="TreeGrafter"/>
</dbReference>
<evidence type="ECO:0000256" key="1">
    <source>
        <dbReference type="ARBA" id="ARBA00006349"/>
    </source>
</evidence>
<evidence type="ECO:0008006" key="6">
    <source>
        <dbReference type="Google" id="ProtNLM"/>
    </source>
</evidence>
<dbReference type="GO" id="GO:0005634">
    <property type="term" value="C:nucleus"/>
    <property type="evidence" value="ECO:0007669"/>
    <property type="project" value="TreeGrafter"/>
</dbReference>
<dbReference type="PANTHER" id="PTHR19424">
    <property type="entry name" value="HEAT SHOCK FACTOR BINDING PROTEIN 1"/>
    <property type="match status" value="1"/>
</dbReference>
<dbReference type="InterPro" id="IPR009643">
    <property type="entry name" value="HS1-bd"/>
</dbReference>
<dbReference type="AlphaFoldDB" id="A0A9P4IUS8"/>
<dbReference type="Pfam" id="PF06825">
    <property type="entry name" value="HSBP1"/>
    <property type="match status" value="1"/>
</dbReference>
<reference evidence="4" key="1">
    <citation type="journal article" date="2020" name="Stud. Mycol.">
        <title>101 Dothideomycetes genomes: a test case for predicting lifestyles and emergence of pathogens.</title>
        <authorList>
            <person name="Haridas S."/>
            <person name="Albert R."/>
            <person name="Binder M."/>
            <person name="Bloem J."/>
            <person name="Labutti K."/>
            <person name="Salamov A."/>
            <person name="Andreopoulos B."/>
            <person name="Baker S."/>
            <person name="Barry K."/>
            <person name="Bills G."/>
            <person name="Bluhm B."/>
            <person name="Cannon C."/>
            <person name="Castanera R."/>
            <person name="Culley D."/>
            <person name="Daum C."/>
            <person name="Ezra D."/>
            <person name="Gonzalez J."/>
            <person name="Henrissat B."/>
            <person name="Kuo A."/>
            <person name="Liang C."/>
            <person name="Lipzen A."/>
            <person name="Lutzoni F."/>
            <person name="Magnuson J."/>
            <person name="Mondo S."/>
            <person name="Nolan M."/>
            <person name="Ohm R."/>
            <person name="Pangilinan J."/>
            <person name="Park H.-J."/>
            <person name="Ramirez L."/>
            <person name="Alfaro M."/>
            <person name="Sun H."/>
            <person name="Tritt A."/>
            <person name="Yoshinaga Y."/>
            <person name="Zwiers L.-H."/>
            <person name="Turgeon B."/>
            <person name="Goodwin S."/>
            <person name="Spatafora J."/>
            <person name="Crous P."/>
            <person name="Grigoriev I."/>
        </authorList>
    </citation>
    <scope>NUCLEOTIDE SEQUENCE</scope>
    <source>
        <strain evidence="4">CBS 133067</strain>
    </source>
</reference>